<accession>A0ABP8Z3H6</accession>
<sequence>MQHRRLPGRASRARAASLVACAALLLAGCTAAPPTDDRSSTWLDRMQTVFHDEGGVGGGGGGGPGSVQLTGVRPGDWVAYAVCDDADQVHVRISSDGRTLAETDVPCGATMRLPIRIDRAGSRTLEIRATKPKTTAGAGWWSVQVDSTSWRQSGSFSLG</sequence>
<dbReference type="Proteomes" id="UP001500121">
    <property type="component" value="Unassembled WGS sequence"/>
</dbReference>
<keyword evidence="1" id="KW-0732">Signal</keyword>
<proteinExistence type="predicted"/>
<comment type="caution">
    <text evidence="2">The sequence shown here is derived from an EMBL/GenBank/DDBJ whole genome shotgun (WGS) entry which is preliminary data.</text>
</comment>
<evidence type="ECO:0000313" key="3">
    <source>
        <dbReference type="Proteomes" id="UP001500121"/>
    </source>
</evidence>
<dbReference type="RefSeq" id="WP_345480642.1">
    <property type="nucleotide sequence ID" value="NZ_BAABLP010000003.1"/>
</dbReference>
<feature type="chain" id="PRO_5045080520" description="Lipoprotein" evidence="1">
    <location>
        <begin position="32"/>
        <end position="159"/>
    </location>
</feature>
<name>A0ABP8Z3H6_9MICO</name>
<protein>
    <recommendedName>
        <fullName evidence="4">Lipoprotein</fullName>
    </recommendedName>
</protein>
<evidence type="ECO:0000256" key="1">
    <source>
        <dbReference type="SAM" id="SignalP"/>
    </source>
</evidence>
<dbReference type="PROSITE" id="PS51257">
    <property type="entry name" value="PROKAR_LIPOPROTEIN"/>
    <property type="match status" value="1"/>
</dbReference>
<evidence type="ECO:0000313" key="2">
    <source>
        <dbReference type="EMBL" id="GAA4745464.1"/>
    </source>
</evidence>
<reference evidence="3" key="1">
    <citation type="journal article" date="2019" name="Int. J. Syst. Evol. Microbiol.">
        <title>The Global Catalogue of Microorganisms (GCM) 10K type strain sequencing project: providing services to taxonomists for standard genome sequencing and annotation.</title>
        <authorList>
            <consortium name="The Broad Institute Genomics Platform"/>
            <consortium name="The Broad Institute Genome Sequencing Center for Infectious Disease"/>
            <person name="Wu L."/>
            <person name="Ma J."/>
        </authorList>
    </citation>
    <scope>NUCLEOTIDE SEQUENCE [LARGE SCALE GENOMIC DNA]</scope>
    <source>
        <strain evidence="3">JCM 19015</strain>
    </source>
</reference>
<feature type="signal peptide" evidence="1">
    <location>
        <begin position="1"/>
        <end position="31"/>
    </location>
</feature>
<evidence type="ECO:0008006" key="4">
    <source>
        <dbReference type="Google" id="ProtNLM"/>
    </source>
</evidence>
<gene>
    <name evidence="2" type="ORF">GCM10025783_16590</name>
</gene>
<dbReference type="EMBL" id="BAABLP010000003">
    <property type="protein sequence ID" value="GAA4745464.1"/>
    <property type="molecule type" value="Genomic_DNA"/>
</dbReference>
<organism evidence="2 3">
    <name type="scientific">Amnibacterium soli</name>
    <dbReference type="NCBI Taxonomy" id="1282736"/>
    <lineage>
        <taxon>Bacteria</taxon>
        <taxon>Bacillati</taxon>
        <taxon>Actinomycetota</taxon>
        <taxon>Actinomycetes</taxon>
        <taxon>Micrococcales</taxon>
        <taxon>Microbacteriaceae</taxon>
        <taxon>Amnibacterium</taxon>
    </lineage>
</organism>
<keyword evidence="3" id="KW-1185">Reference proteome</keyword>